<dbReference type="GO" id="GO:0008959">
    <property type="term" value="F:phosphate acetyltransferase activity"/>
    <property type="evidence" value="ECO:0007669"/>
    <property type="project" value="UniProtKB-EC"/>
</dbReference>
<dbReference type="Proteomes" id="UP000665020">
    <property type="component" value="Chromosome"/>
</dbReference>
<dbReference type="EMBL" id="CP046640">
    <property type="protein sequence ID" value="QTL98209.1"/>
    <property type="molecule type" value="Genomic_DNA"/>
</dbReference>
<dbReference type="InterPro" id="IPR050500">
    <property type="entry name" value="Phos_Acetyltrans/Butyryltrans"/>
</dbReference>
<dbReference type="NCBIfam" id="NF004167">
    <property type="entry name" value="PRK05632.1"/>
    <property type="match status" value="1"/>
</dbReference>
<dbReference type="EC" id="2.3.1.8" evidence="4"/>
<dbReference type="SUPFAM" id="SSF53659">
    <property type="entry name" value="Isocitrate/Isopropylmalate dehydrogenase-like"/>
    <property type="match status" value="1"/>
</dbReference>
<evidence type="ECO:0000313" key="10">
    <source>
        <dbReference type="EMBL" id="QTL98209.1"/>
    </source>
</evidence>
<keyword evidence="7 10" id="KW-0012">Acyltransferase</keyword>
<gene>
    <name evidence="10" type="ORF">GM661_09565</name>
</gene>
<dbReference type="Pfam" id="PF01515">
    <property type="entry name" value="PTA_PTB"/>
    <property type="match status" value="1"/>
</dbReference>
<dbReference type="NCBIfam" id="TIGR00651">
    <property type="entry name" value="pta"/>
    <property type="match status" value="1"/>
</dbReference>
<comment type="pathway">
    <text evidence="2">Metabolic intermediate biosynthesis; acetyl-CoA biosynthesis; acetyl-CoA from acetate: step 2/2.</text>
</comment>
<dbReference type="PANTHER" id="PTHR43356:SF3">
    <property type="entry name" value="PHOSPHATE ACETYLTRANSFERASE"/>
    <property type="match status" value="1"/>
</dbReference>
<dbReference type="Gene3D" id="3.40.50.10750">
    <property type="entry name" value="Isocitrate/Isopropylmalate dehydrogenase-like"/>
    <property type="match status" value="1"/>
</dbReference>
<evidence type="ECO:0000256" key="6">
    <source>
        <dbReference type="ARBA" id="ARBA00022679"/>
    </source>
</evidence>
<dbReference type="Gene3D" id="3.40.50.10950">
    <property type="match status" value="1"/>
</dbReference>
<evidence type="ECO:0000256" key="1">
    <source>
        <dbReference type="ARBA" id="ARBA00000705"/>
    </source>
</evidence>
<evidence type="ECO:0000256" key="3">
    <source>
        <dbReference type="ARBA" id="ARBA00005656"/>
    </source>
</evidence>
<feature type="domain" description="Phosphate acetyl/butaryl transferase" evidence="9">
    <location>
        <begin position="5"/>
        <end position="324"/>
    </location>
</feature>
<evidence type="ECO:0000256" key="4">
    <source>
        <dbReference type="ARBA" id="ARBA00012707"/>
    </source>
</evidence>
<evidence type="ECO:0000256" key="5">
    <source>
        <dbReference type="ARBA" id="ARBA00021528"/>
    </source>
</evidence>
<comment type="similarity">
    <text evidence="3">Belongs to the phosphate acetyltransferase and butyryltransferase family.</text>
</comment>
<comment type="catalytic activity">
    <reaction evidence="1">
        <text>acetyl-CoA + phosphate = acetyl phosphate + CoA</text>
        <dbReference type="Rhea" id="RHEA:19521"/>
        <dbReference type="ChEBI" id="CHEBI:22191"/>
        <dbReference type="ChEBI" id="CHEBI:43474"/>
        <dbReference type="ChEBI" id="CHEBI:57287"/>
        <dbReference type="ChEBI" id="CHEBI:57288"/>
        <dbReference type="EC" id="2.3.1.8"/>
    </reaction>
</comment>
<dbReference type="RefSeq" id="WP_230866667.1">
    <property type="nucleotide sequence ID" value="NZ_CP046640.1"/>
</dbReference>
<evidence type="ECO:0000259" key="9">
    <source>
        <dbReference type="Pfam" id="PF01515"/>
    </source>
</evidence>
<dbReference type="PIRSF" id="PIRSF000428">
    <property type="entry name" value="P_Ac_trans"/>
    <property type="match status" value="1"/>
</dbReference>
<reference evidence="10" key="1">
    <citation type="submission" date="2019-12" db="EMBL/GenBank/DDBJ databases">
        <authorList>
            <person name="zhang j."/>
            <person name="sun C.M."/>
        </authorList>
    </citation>
    <scope>NUCLEOTIDE SEQUENCE</scope>
    <source>
        <strain evidence="10">NS-1</strain>
    </source>
</reference>
<dbReference type="PANTHER" id="PTHR43356">
    <property type="entry name" value="PHOSPHATE ACETYLTRANSFERASE"/>
    <property type="match status" value="1"/>
</dbReference>
<dbReference type="AlphaFoldDB" id="A0A8A7KFE5"/>
<evidence type="ECO:0000256" key="2">
    <source>
        <dbReference type="ARBA" id="ARBA00004989"/>
    </source>
</evidence>
<dbReference type="InterPro" id="IPR042112">
    <property type="entry name" value="P_AcTrfase_dom2"/>
</dbReference>
<dbReference type="InterPro" id="IPR002505">
    <property type="entry name" value="PTA_PTB"/>
</dbReference>
<dbReference type="InterPro" id="IPR004614">
    <property type="entry name" value="P_AcTrfase"/>
</dbReference>
<keyword evidence="6 10" id="KW-0808">Transferase</keyword>
<sequence length="329" mass="34948">MDLLTTFKKRARENKKSIVLPEGTEPRVIKAAASILKEGLAELIILGKEEEIMSIAQKARVSIDGAVLINPGESEFIEEFTDIFFELRKHKGISREDASRQVVNPLYFGTMLVHTDQAAGMVAGSINATGDVLRPAFQIIKTKPGISVVSGAFIMNVPDCQYGSDGVFLFADCAVNPAPDAEQLAEIAASSAETAETLLGLESRVAMLSFSTKGSAKHDNVDKVVAATKIAREKGDLIIDGELQADAALVDSIAQTKSPDSDVAGKANVLVFPDLQAGNIAYKLVQRLANAEAIGPILQGIAKPINDLSRGCSVDDIVNLVSITSVQAE</sequence>
<dbReference type="InterPro" id="IPR042113">
    <property type="entry name" value="P_AcTrfase_dom1"/>
</dbReference>
<dbReference type="NCBIfam" id="NF007233">
    <property type="entry name" value="PRK09653.1"/>
    <property type="match status" value="1"/>
</dbReference>
<proteinExistence type="inferred from homology"/>
<evidence type="ECO:0000256" key="8">
    <source>
        <dbReference type="ARBA" id="ARBA00031108"/>
    </source>
</evidence>
<dbReference type="InterPro" id="IPR012147">
    <property type="entry name" value="P_Ac_Bu_trans"/>
</dbReference>
<dbReference type="KEGG" id="ifn:GM661_09565"/>
<evidence type="ECO:0000256" key="7">
    <source>
        <dbReference type="ARBA" id="ARBA00023315"/>
    </source>
</evidence>
<keyword evidence="11" id="KW-1185">Reference proteome</keyword>
<protein>
    <recommendedName>
        <fullName evidence="5">Phosphate acetyltransferase</fullName>
        <ecNumber evidence="4">2.3.1.8</ecNumber>
    </recommendedName>
    <alternativeName>
        <fullName evidence="8">Phosphotransacetylase</fullName>
    </alternativeName>
</protein>
<name>A0A8A7KFE5_9FIRM</name>
<accession>A0A8A7KFE5</accession>
<organism evidence="10 11">
    <name type="scientific">Iocasia fonsfrigidae</name>
    <dbReference type="NCBI Taxonomy" id="2682810"/>
    <lineage>
        <taxon>Bacteria</taxon>
        <taxon>Bacillati</taxon>
        <taxon>Bacillota</taxon>
        <taxon>Clostridia</taxon>
        <taxon>Halanaerobiales</taxon>
        <taxon>Halanaerobiaceae</taxon>
        <taxon>Iocasia</taxon>
    </lineage>
</organism>
<evidence type="ECO:0000313" key="11">
    <source>
        <dbReference type="Proteomes" id="UP000665020"/>
    </source>
</evidence>